<dbReference type="InterPro" id="IPR032758">
    <property type="entry name" value="MqsA/HigA-2"/>
</dbReference>
<evidence type="ECO:0000313" key="2">
    <source>
        <dbReference type="Proteomes" id="UP000031843"/>
    </source>
</evidence>
<evidence type="ECO:0000313" key="1">
    <source>
        <dbReference type="EMBL" id="AJG17659.1"/>
    </source>
</evidence>
<organism evidence="1 2">
    <name type="scientific">Cupriavidus basilensis</name>
    <dbReference type="NCBI Taxonomy" id="68895"/>
    <lineage>
        <taxon>Bacteria</taxon>
        <taxon>Pseudomonadati</taxon>
        <taxon>Pseudomonadota</taxon>
        <taxon>Betaproteobacteria</taxon>
        <taxon>Burkholderiales</taxon>
        <taxon>Burkholderiaceae</taxon>
        <taxon>Cupriavidus</taxon>
    </lineage>
</organism>
<dbReference type="Pfam" id="PF15731">
    <property type="entry name" value="MqsA_antitoxin"/>
    <property type="match status" value="1"/>
</dbReference>
<dbReference type="Gene3D" id="1.10.260.40">
    <property type="entry name" value="lambda repressor-like DNA-binding domains"/>
    <property type="match status" value="1"/>
</dbReference>
<dbReference type="InterPro" id="IPR010982">
    <property type="entry name" value="Lambda_DNA-bd_dom_sf"/>
</dbReference>
<gene>
    <name evidence="1" type="ORF">RR42_m0244</name>
</gene>
<reference evidence="1 2" key="1">
    <citation type="journal article" date="2015" name="Genome Announc.">
        <title>Complete Genome Sequence of Cupriavidus basilensis 4G11, Isolated from the Oak Ridge Field Research Center Site.</title>
        <authorList>
            <person name="Ray J."/>
            <person name="Waters R.J."/>
            <person name="Skerker J.M."/>
            <person name="Kuehl J.V."/>
            <person name="Price M.N."/>
            <person name="Huang J."/>
            <person name="Chakraborty R."/>
            <person name="Arkin A.P."/>
            <person name="Deutschbauer A."/>
        </authorList>
    </citation>
    <scope>NUCLEOTIDE SEQUENCE [LARGE SCALE GENOMIC DNA]</scope>
    <source>
        <strain evidence="1">4G11</strain>
    </source>
</reference>
<dbReference type="GO" id="GO:0003677">
    <property type="term" value="F:DNA binding"/>
    <property type="evidence" value="ECO:0007669"/>
    <property type="project" value="InterPro"/>
</dbReference>
<dbReference type="STRING" id="68895.RR42_m0244"/>
<dbReference type="AlphaFoldDB" id="A0A0C4Y6G2"/>
<dbReference type="Gene3D" id="3.10.20.860">
    <property type="match status" value="1"/>
</dbReference>
<proteinExistence type="predicted"/>
<dbReference type="EMBL" id="CP010536">
    <property type="protein sequence ID" value="AJG17659.1"/>
    <property type="molecule type" value="Genomic_DNA"/>
</dbReference>
<protein>
    <submittedName>
        <fullName evidence="1">Antitoxin YgiT</fullName>
    </submittedName>
</protein>
<dbReference type="Proteomes" id="UP000031843">
    <property type="component" value="Chromosome main"/>
</dbReference>
<sequence length="61" mass="6591">MQDTGDVPDTYTGETAIVPAVWGGFCPACGEIVTGKTKPPLALVKLLKVLERHPELLEEVR</sequence>
<name>A0A0C4Y6G2_9BURK</name>
<accession>A0A0C4Y6G2</accession>
<dbReference type="KEGG" id="cbw:RR42_m0244"/>
<keyword evidence="2" id="KW-1185">Reference proteome</keyword>